<keyword evidence="3" id="KW-1185">Reference proteome</keyword>
<proteinExistence type="predicted"/>
<dbReference type="Proteomes" id="UP001500483">
    <property type="component" value="Unassembled WGS sequence"/>
</dbReference>
<name>A0ABP6RUG7_9PSEU</name>
<dbReference type="RefSeq" id="WP_344928176.1">
    <property type="nucleotide sequence ID" value="NZ_BAAAYK010000038.1"/>
</dbReference>
<reference evidence="3" key="1">
    <citation type="journal article" date="2019" name="Int. J. Syst. Evol. Microbiol.">
        <title>The Global Catalogue of Microorganisms (GCM) 10K type strain sequencing project: providing services to taxonomists for standard genome sequencing and annotation.</title>
        <authorList>
            <consortium name="The Broad Institute Genomics Platform"/>
            <consortium name="The Broad Institute Genome Sequencing Center for Infectious Disease"/>
            <person name="Wu L."/>
            <person name="Ma J."/>
        </authorList>
    </citation>
    <scope>NUCLEOTIDE SEQUENCE [LARGE SCALE GENOMIC DNA]</scope>
    <source>
        <strain evidence="3">JCM 9687</strain>
    </source>
</reference>
<dbReference type="InterPro" id="IPR025496">
    <property type="entry name" value="DUF4387"/>
</dbReference>
<evidence type="ECO:0000313" key="2">
    <source>
        <dbReference type="EMBL" id="GAA3359709.1"/>
    </source>
</evidence>
<gene>
    <name evidence="2" type="ORF">GCM10020366_36810</name>
</gene>
<comment type="caution">
    <text evidence="2">The sequence shown here is derived from an EMBL/GenBank/DDBJ whole genome shotgun (WGS) entry which is preliminary data.</text>
</comment>
<protein>
    <submittedName>
        <fullName evidence="2">DUF4387 domain-containing protein</fullName>
    </submittedName>
</protein>
<evidence type="ECO:0000313" key="3">
    <source>
        <dbReference type="Proteomes" id="UP001500483"/>
    </source>
</evidence>
<organism evidence="2 3">
    <name type="scientific">Saccharopolyspora gregorii</name>
    <dbReference type="NCBI Taxonomy" id="33914"/>
    <lineage>
        <taxon>Bacteria</taxon>
        <taxon>Bacillati</taxon>
        <taxon>Actinomycetota</taxon>
        <taxon>Actinomycetes</taxon>
        <taxon>Pseudonocardiales</taxon>
        <taxon>Pseudonocardiaceae</taxon>
        <taxon>Saccharopolyspora</taxon>
    </lineage>
</organism>
<evidence type="ECO:0000259" key="1">
    <source>
        <dbReference type="Pfam" id="PF14330"/>
    </source>
</evidence>
<sequence>MTALRELAKVVRSKNAGPYEITFDVMFSDEAVFAHVRGSGVLTPERLAALYRTSVDQVRVCTFFAPALAFKLTLVRPGAQGGAGERDTFGAQQHAPLLDLEVPA</sequence>
<accession>A0ABP6RUG7</accession>
<dbReference type="Pfam" id="PF14330">
    <property type="entry name" value="DUF4387"/>
    <property type="match status" value="1"/>
</dbReference>
<dbReference type="EMBL" id="BAAAYK010000038">
    <property type="protein sequence ID" value="GAA3359709.1"/>
    <property type="molecule type" value="Genomic_DNA"/>
</dbReference>
<feature type="domain" description="DUF4387" evidence="1">
    <location>
        <begin position="4"/>
        <end position="101"/>
    </location>
</feature>